<dbReference type="RefSeq" id="WP_159071925.1">
    <property type="nucleotide sequence ID" value="NZ_FUXM01000016.1"/>
</dbReference>
<keyword evidence="2" id="KW-1185">Reference proteome</keyword>
<organism evidence="1 2">
    <name type="scientific">Carboxydocella sporoproducens DSM 16521</name>
    <dbReference type="NCBI Taxonomy" id="1121270"/>
    <lineage>
        <taxon>Bacteria</taxon>
        <taxon>Bacillati</taxon>
        <taxon>Bacillota</taxon>
        <taxon>Clostridia</taxon>
        <taxon>Eubacteriales</taxon>
        <taxon>Clostridiales Family XVI. Incertae Sedis</taxon>
        <taxon>Carboxydocella</taxon>
    </lineage>
</organism>
<evidence type="ECO:0000313" key="2">
    <source>
        <dbReference type="Proteomes" id="UP000189933"/>
    </source>
</evidence>
<evidence type="ECO:0000313" key="1">
    <source>
        <dbReference type="EMBL" id="SJZ99277.1"/>
    </source>
</evidence>
<dbReference type="Proteomes" id="UP000189933">
    <property type="component" value="Unassembled WGS sequence"/>
</dbReference>
<gene>
    <name evidence="1" type="ORF">SAMN02745885_01551</name>
</gene>
<reference evidence="2" key="1">
    <citation type="submission" date="2017-02" db="EMBL/GenBank/DDBJ databases">
        <authorList>
            <person name="Varghese N."/>
            <person name="Submissions S."/>
        </authorList>
    </citation>
    <scope>NUCLEOTIDE SEQUENCE [LARGE SCALE GENOMIC DNA]</scope>
    <source>
        <strain evidence="2">DSM 16521</strain>
    </source>
</reference>
<protein>
    <submittedName>
        <fullName evidence="1">Uncharacterized protein</fullName>
    </submittedName>
</protein>
<name>A0A1T4Q6T8_9FIRM</name>
<sequence length="50" mass="5878">MLIRNTENSHEEDNAQMQNDIDNNYVSLVTSFIKEYELALRELANEGLEY</sequence>
<accession>A0A1T4Q6T8</accession>
<dbReference type="AlphaFoldDB" id="A0A1T4Q6T8"/>
<proteinExistence type="predicted"/>
<dbReference type="EMBL" id="FUXM01000016">
    <property type="protein sequence ID" value="SJZ99277.1"/>
    <property type="molecule type" value="Genomic_DNA"/>
</dbReference>